<organism evidence="1 2">
    <name type="scientific">Thalassotalea euphylliae</name>
    <dbReference type="NCBI Taxonomy" id="1655234"/>
    <lineage>
        <taxon>Bacteria</taxon>
        <taxon>Pseudomonadati</taxon>
        <taxon>Pseudomonadota</taxon>
        <taxon>Gammaproteobacteria</taxon>
        <taxon>Alteromonadales</taxon>
        <taxon>Colwelliaceae</taxon>
        <taxon>Thalassotalea</taxon>
    </lineage>
</organism>
<dbReference type="OrthoDB" id="6380146at2"/>
<evidence type="ECO:0000313" key="1">
    <source>
        <dbReference type="EMBL" id="REL35379.1"/>
    </source>
</evidence>
<dbReference type="EMBL" id="QUOV01000001">
    <property type="protein sequence ID" value="REL35379.1"/>
    <property type="molecule type" value="Genomic_DNA"/>
</dbReference>
<evidence type="ECO:0000313" key="2">
    <source>
        <dbReference type="Proteomes" id="UP000256999"/>
    </source>
</evidence>
<name>A0A3E0UER5_9GAMM</name>
<reference evidence="1 2" key="1">
    <citation type="submission" date="2018-08" db="EMBL/GenBank/DDBJ databases">
        <title>Thalassotalea euphylliae genome.</title>
        <authorList>
            <person name="Summers S."/>
            <person name="Rice S.A."/>
            <person name="Freckelton M.L."/>
            <person name="Nedved B.T."/>
            <person name="Hadfield M.G."/>
        </authorList>
    </citation>
    <scope>NUCLEOTIDE SEQUENCE [LARGE SCALE GENOMIC DNA]</scope>
    <source>
        <strain evidence="1 2">H2</strain>
    </source>
</reference>
<comment type="caution">
    <text evidence="1">The sequence shown here is derived from an EMBL/GenBank/DDBJ whole genome shotgun (WGS) entry which is preliminary data.</text>
</comment>
<accession>A0A3E0UER5</accession>
<dbReference type="Proteomes" id="UP000256999">
    <property type="component" value="Unassembled WGS sequence"/>
</dbReference>
<sequence length="341" mass="39547">MERVHFIGARSQKTVGFCSFVANFSQLFYCLLTRRYGYRVSNNFKEVDVMFKEFDFSILNDLEYKEDAVREDIVKPILTKLGYTPSGNNKMIRSRSLEHPFVYIGSQKRKINIIPDYVLEVSNSPKLILDAKGPNEDILKGKNVEQAFSYAIHPDIRVRYYALCNGRQLSIFDVTKRNHIAIIDVNELDENWDTVHRLLSPIALTKPELLNFKPDYGMYMLKAGAPRGQRHHFEPMGVPMIAKVEDNLYTICVNIGFGEDYLATSFDFGKKEYKQLLSCLPKEASKEIRNGLRRQPYRVLLEENTPEVCIDAILGSGRYSNENEEYIPLIVERFRRYVKQP</sequence>
<dbReference type="Gene3D" id="3.90.1570.30">
    <property type="match status" value="1"/>
</dbReference>
<proteinExistence type="predicted"/>
<protein>
    <submittedName>
        <fullName evidence="1">Uncharacterized protein</fullName>
    </submittedName>
</protein>
<gene>
    <name evidence="1" type="ORF">DXX92_08435</name>
</gene>
<dbReference type="AlphaFoldDB" id="A0A3E0UER5"/>